<evidence type="ECO:0000313" key="1">
    <source>
        <dbReference type="EMBL" id="MXU97212.1"/>
    </source>
</evidence>
<accession>A0A6B0V5J9</accession>
<proteinExistence type="predicted"/>
<dbReference type="SUPFAM" id="SSF53098">
    <property type="entry name" value="Ribonuclease H-like"/>
    <property type="match status" value="1"/>
</dbReference>
<name>A0A6B0V5J9_IXORI</name>
<dbReference type="AlphaFoldDB" id="A0A6B0V5J9"/>
<dbReference type="EMBL" id="GIFC01015129">
    <property type="protein sequence ID" value="MXU97212.1"/>
    <property type="molecule type" value="Transcribed_RNA"/>
</dbReference>
<protein>
    <recommendedName>
        <fullName evidence="2">DUF659 domain-containing protein</fullName>
    </recommendedName>
</protein>
<sequence>MLHVTCLAHALHRVCEELRKHFTDVNELIGSAKAVFLKAPSRVRVFKEMLPDVPLPPEPVVTRWGTWLEAVEYYSCYFSDIKAVINGLPIDESVAVTKAQAVLSVNSPPGDLAYLCANFTFLADSIKKLESAGETLVTNVALILHAQERIATVPEGPVAEKARAKLQSVLDKNKGFSVPKEASEVLAGEHCRIPASINPSNLPKYKYAPITSVDVERSFSAYKLILSDKRHNFEPGNLEMLVVTYCFYNFHSDS</sequence>
<evidence type="ECO:0008006" key="2">
    <source>
        <dbReference type="Google" id="ProtNLM"/>
    </source>
</evidence>
<dbReference type="InterPro" id="IPR012337">
    <property type="entry name" value="RNaseH-like_sf"/>
</dbReference>
<organism evidence="1">
    <name type="scientific">Ixodes ricinus</name>
    <name type="common">Common tick</name>
    <name type="synonym">Acarus ricinus</name>
    <dbReference type="NCBI Taxonomy" id="34613"/>
    <lineage>
        <taxon>Eukaryota</taxon>
        <taxon>Metazoa</taxon>
        <taxon>Ecdysozoa</taxon>
        <taxon>Arthropoda</taxon>
        <taxon>Chelicerata</taxon>
        <taxon>Arachnida</taxon>
        <taxon>Acari</taxon>
        <taxon>Parasitiformes</taxon>
        <taxon>Ixodida</taxon>
        <taxon>Ixodoidea</taxon>
        <taxon>Ixodidae</taxon>
        <taxon>Ixodinae</taxon>
        <taxon>Ixodes</taxon>
    </lineage>
</organism>
<reference evidence="1" key="1">
    <citation type="submission" date="2019-12" db="EMBL/GenBank/DDBJ databases">
        <title>An insight into the sialome of adult female Ixodes ricinus ticks feeding for 6 days.</title>
        <authorList>
            <person name="Perner J."/>
            <person name="Ribeiro J.M.C."/>
        </authorList>
    </citation>
    <scope>NUCLEOTIDE SEQUENCE</scope>
    <source>
        <strain evidence="1">Semi-engorged</strain>
        <tissue evidence="1">Salivary glands</tissue>
    </source>
</reference>